<dbReference type="STRING" id="2903.R1EPT7"/>
<dbReference type="RefSeq" id="XP_005775313.1">
    <property type="nucleotide sequence ID" value="XM_005775256.1"/>
</dbReference>
<protein>
    <recommendedName>
        <fullName evidence="4">Lipoxygenase domain-containing protein</fullName>
    </recommendedName>
</protein>
<keyword evidence="1" id="KW-0732">Signal</keyword>
<dbReference type="KEGG" id="ehx:EMIHUDRAFT_95494"/>
<dbReference type="Proteomes" id="UP000013827">
    <property type="component" value="Unassembled WGS sequence"/>
</dbReference>
<dbReference type="GeneID" id="17268431"/>
<dbReference type="HOGENOM" id="CLU_402515_0_0_1"/>
<dbReference type="EnsemblProtists" id="EOD22884">
    <property type="protein sequence ID" value="EOD22884"/>
    <property type="gene ID" value="EMIHUDRAFT_95494"/>
</dbReference>
<evidence type="ECO:0000313" key="3">
    <source>
        <dbReference type="Proteomes" id="UP000013827"/>
    </source>
</evidence>
<sequence>MHVVRSGLIGAAAIATAATAQSIPESPSLNFTGALASGASTLGTAGDSSWTAGGAAIEEPMRPALSQGADFISETAAALDLLGRVGWLQAEAPSHLLNLATSPHRSALFKVAVRTFFPDLRLGVYSRALSLLLLLKVLLIDKNYDPEAPPRFPQAKQHMSVLVPQEQLRPSTIPSGYAGTLVQASHIHTNEDETMHAYGEAMHSGLVPLHMSPGDQGDWILGEDPIEVIRWSLGPFVWPSFRNIGSWGTERIGVDGTGWPLGEQPPPAFSAYRYSDAALEALVFEGLGQHRVVLIDRSRPGPAGSSSPEGAHYALPLGFAAAAEVRPGFAQFGADAYFNRDGRVVGIARGGRLYTPDGPLGSGRSCVSSHHFLGDYHLCSAWSDGWLHAKLALRGTLFAVVTAIDHLQATHLTWGNALSLSSLEVLPTNHALRLMLSPFVHRTAAVNFNAAIMLLSSDALLPRAMALTPEGFRTLFAAGNASDALAFATVPDARRARGVDTLVLPFDEDGAEYYDILRRFVRKYIAAEVRCDDPLVARWYARLASLLPQGELPPLSCGSLADVIATFAHHVSALHGHVGQVAGEVEDPCFAPFAWREGELCGTPRQSLARASIMAATGSTNPRIIDDYSFLFKRGETKGLWRNMTAELLSFGERVDARNEARERAGRRRYRVFEPRNIETSVAV</sequence>
<organism evidence="2 3">
    <name type="scientific">Emiliania huxleyi (strain CCMP1516)</name>
    <dbReference type="NCBI Taxonomy" id="280463"/>
    <lineage>
        <taxon>Eukaryota</taxon>
        <taxon>Haptista</taxon>
        <taxon>Haptophyta</taxon>
        <taxon>Prymnesiophyceae</taxon>
        <taxon>Isochrysidales</taxon>
        <taxon>Noelaerhabdaceae</taxon>
        <taxon>Emiliania</taxon>
    </lineage>
</organism>
<accession>A0A0D3JH99</accession>
<dbReference type="SUPFAM" id="SSF48484">
    <property type="entry name" value="Lipoxigenase"/>
    <property type="match status" value="1"/>
</dbReference>
<reference evidence="2" key="2">
    <citation type="submission" date="2024-10" db="UniProtKB">
        <authorList>
            <consortium name="EnsemblProtists"/>
        </authorList>
    </citation>
    <scope>IDENTIFICATION</scope>
</reference>
<proteinExistence type="predicted"/>
<dbReference type="InterPro" id="IPR036226">
    <property type="entry name" value="LipOase_C_sf"/>
</dbReference>
<reference evidence="3" key="1">
    <citation type="journal article" date="2013" name="Nature">
        <title>Pan genome of the phytoplankton Emiliania underpins its global distribution.</title>
        <authorList>
            <person name="Read B.A."/>
            <person name="Kegel J."/>
            <person name="Klute M.J."/>
            <person name="Kuo A."/>
            <person name="Lefebvre S.C."/>
            <person name="Maumus F."/>
            <person name="Mayer C."/>
            <person name="Miller J."/>
            <person name="Monier A."/>
            <person name="Salamov A."/>
            <person name="Young J."/>
            <person name="Aguilar M."/>
            <person name="Claverie J.M."/>
            <person name="Frickenhaus S."/>
            <person name="Gonzalez K."/>
            <person name="Herman E.K."/>
            <person name="Lin Y.C."/>
            <person name="Napier J."/>
            <person name="Ogata H."/>
            <person name="Sarno A.F."/>
            <person name="Shmutz J."/>
            <person name="Schroeder D."/>
            <person name="de Vargas C."/>
            <person name="Verret F."/>
            <person name="von Dassow P."/>
            <person name="Valentin K."/>
            <person name="Van de Peer Y."/>
            <person name="Wheeler G."/>
            <person name="Dacks J.B."/>
            <person name="Delwiche C.F."/>
            <person name="Dyhrman S.T."/>
            <person name="Glockner G."/>
            <person name="John U."/>
            <person name="Richards T."/>
            <person name="Worden A.Z."/>
            <person name="Zhang X."/>
            <person name="Grigoriev I.V."/>
            <person name="Allen A.E."/>
            <person name="Bidle K."/>
            <person name="Borodovsky M."/>
            <person name="Bowler C."/>
            <person name="Brownlee C."/>
            <person name="Cock J.M."/>
            <person name="Elias M."/>
            <person name="Gladyshev V.N."/>
            <person name="Groth M."/>
            <person name="Guda C."/>
            <person name="Hadaegh A."/>
            <person name="Iglesias-Rodriguez M.D."/>
            <person name="Jenkins J."/>
            <person name="Jones B.M."/>
            <person name="Lawson T."/>
            <person name="Leese F."/>
            <person name="Lindquist E."/>
            <person name="Lobanov A."/>
            <person name="Lomsadze A."/>
            <person name="Malik S.B."/>
            <person name="Marsh M.E."/>
            <person name="Mackinder L."/>
            <person name="Mock T."/>
            <person name="Mueller-Roeber B."/>
            <person name="Pagarete A."/>
            <person name="Parker M."/>
            <person name="Probert I."/>
            <person name="Quesneville H."/>
            <person name="Raines C."/>
            <person name="Rensing S.A."/>
            <person name="Riano-Pachon D.M."/>
            <person name="Richier S."/>
            <person name="Rokitta S."/>
            <person name="Shiraiwa Y."/>
            <person name="Soanes D.M."/>
            <person name="van der Giezen M."/>
            <person name="Wahlund T.M."/>
            <person name="Williams B."/>
            <person name="Wilson W."/>
            <person name="Wolfe G."/>
            <person name="Wurch L.L."/>
        </authorList>
    </citation>
    <scope>NUCLEOTIDE SEQUENCE</scope>
</reference>
<dbReference type="Gene3D" id="1.20.245.10">
    <property type="entry name" value="Lipoxygenase-1, Domain 5"/>
    <property type="match status" value="1"/>
</dbReference>
<evidence type="ECO:0000256" key="1">
    <source>
        <dbReference type="SAM" id="SignalP"/>
    </source>
</evidence>
<evidence type="ECO:0008006" key="4">
    <source>
        <dbReference type="Google" id="ProtNLM"/>
    </source>
</evidence>
<dbReference type="PaxDb" id="2903-EOD22884"/>
<name>A0A0D3JH99_EMIH1</name>
<feature type="chain" id="PRO_5044190375" description="Lipoxygenase domain-containing protein" evidence="1">
    <location>
        <begin position="21"/>
        <end position="684"/>
    </location>
</feature>
<evidence type="ECO:0000313" key="2">
    <source>
        <dbReference type="EnsemblProtists" id="EOD22884"/>
    </source>
</evidence>
<keyword evidence="3" id="KW-1185">Reference proteome</keyword>
<dbReference type="AlphaFoldDB" id="A0A0D3JH99"/>
<feature type="signal peptide" evidence="1">
    <location>
        <begin position="1"/>
        <end position="20"/>
    </location>
</feature>